<dbReference type="RefSeq" id="WP_189897996.1">
    <property type="nucleotide sequence ID" value="NZ_BNBC01000005.1"/>
</dbReference>
<dbReference type="PANTHER" id="PTHR43576">
    <property type="entry name" value="ALPHA-L-ARABINOFURANOSIDASE C-RELATED"/>
    <property type="match status" value="1"/>
</dbReference>
<organism evidence="9 10">
    <name type="scientific">Streptomyces spiralis</name>
    <dbReference type="NCBI Taxonomy" id="66376"/>
    <lineage>
        <taxon>Bacteria</taxon>
        <taxon>Bacillati</taxon>
        <taxon>Actinomycetota</taxon>
        <taxon>Actinomycetes</taxon>
        <taxon>Kitasatosporales</taxon>
        <taxon>Streptomycetaceae</taxon>
        <taxon>Streptomyces</taxon>
    </lineage>
</organism>
<dbReference type="InterPro" id="IPR001919">
    <property type="entry name" value="CBD2"/>
</dbReference>
<evidence type="ECO:0000256" key="6">
    <source>
        <dbReference type="SAM" id="SignalP"/>
    </source>
</evidence>
<evidence type="ECO:0000256" key="2">
    <source>
        <dbReference type="ARBA" id="ARBA00023277"/>
    </source>
</evidence>
<dbReference type="GO" id="GO:0000272">
    <property type="term" value="P:polysaccharide catabolic process"/>
    <property type="evidence" value="ECO:0007669"/>
    <property type="project" value="UniProtKB-KW"/>
</dbReference>
<evidence type="ECO:0000256" key="4">
    <source>
        <dbReference type="ARBA" id="ARBA00023326"/>
    </source>
</evidence>
<feature type="chain" id="PRO_5038976034" evidence="6">
    <location>
        <begin position="49"/>
        <end position="715"/>
    </location>
</feature>
<dbReference type="SMART" id="SM00060">
    <property type="entry name" value="FN3"/>
    <property type="match status" value="1"/>
</dbReference>
<feature type="compositionally biased region" description="Basic residues" evidence="5">
    <location>
        <begin position="14"/>
        <end position="24"/>
    </location>
</feature>
<evidence type="ECO:0000259" key="7">
    <source>
        <dbReference type="PROSITE" id="PS50853"/>
    </source>
</evidence>
<dbReference type="SUPFAM" id="SSF49265">
    <property type="entry name" value="Fibronectin type III"/>
    <property type="match status" value="1"/>
</dbReference>
<name>A0A918ZP41_9ACTN</name>
<reference evidence="9" key="1">
    <citation type="journal article" date="2014" name="Int. J. Syst. Evol. Microbiol.">
        <title>Complete genome sequence of Corynebacterium casei LMG S-19264T (=DSM 44701T), isolated from a smear-ripened cheese.</title>
        <authorList>
            <consortium name="US DOE Joint Genome Institute (JGI-PGF)"/>
            <person name="Walter F."/>
            <person name="Albersmeier A."/>
            <person name="Kalinowski J."/>
            <person name="Ruckert C."/>
        </authorList>
    </citation>
    <scope>NUCLEOTIDE SEQUENCE</scope>
    <source>
        <strain evidence="9">JCM 3302</strain>
    </source>
</reference>
<dbReference type="Gene3D" id="3.20.20.80">
    <property type="entry name" value="Glycosidases"/>
    <property type="match status" value="1"/>
</dbReference>
<dbReference type="Proteomes" id="UP000641386">
    <property type="component" value="Unassembled WGS sequence"/>
</dbReference>
<keyword evidence="4" id="KW-0624">Polysaccharide degradation</keyword>
<proteinExistence type="predicted"/>
<dbReference type="SUPFAM" id="SSF51445">
    <property type="entry name" value="(Trans)glycosidases"/>
    <property type="match status" value="1"/>
</dbReference>
<keyword evidence="3" id="KW-0326">Glycosidase</keyword>
<keyword evidence="2" id="KW-0119">Carbohydrate metabolism</keyword>
<reference evidence="9" key="2">
    <citation type="submission" date="2020-09" db="EMBL/GenBank/DDBJ databases">
        <authorList>
            <person name="Sun Q."/>
            <person name="Ohkuma M."/>
        </authorList>
    </citation>
    <scope>NUCLEOTIDE SEQUENCE</scope>
    <source>
        <strain evidence="9">JCM 3302</strain>
    </source>
</reference>
<dbReference type="EMBL" id="BNBC01000005">
    <property type="protein sequence ID" value="GHE63519.1"/>
    <property type="molecule type" value="Genomic_DNA"/>
</dbReference>
<feature type="domain" description="Fibronectin type-III" evidence="7">
    <location>
        <begin position="516"/>
        <end position="605"/>
    </location>
</feature>
<keyword evidence="3" id="KW-0378">Hydrolase</keyword>
<evidence type="ECO:0000256" key="3">
    <source>
        <dbReference type="ARBA" id="ARBA00023295"/>
    </source>
</evidence>
<dbReference type="CDD" id="cd00063">
    <property type="entry name" value="FN3"/>
    <property type="match status" value="1"/>
</dbReference>
<evidence type="ECO:0000256" key="5">
    <source>
        <dbReference type="SAM" id="MobiDB-lite"/>
    </source>
</evidence>
<dbReference type="Pfam" id="PF00041">
    <property type="entry name" value="fn3"/>
    <property type="match status" value="1"/>
</dbReference>
<comment type="caution">
    <text evidence="9">The sequence shown here is derived from an EMBL/GenBank/DDBJ whole genome shotgun (WGS) entry which is preliminary data.</text>
</comment>
<protein>
    <submittedName>
        <fullName evidence="9">Alpha-L-arabinofuranosidase</fullName>
    </submittedName>
</protein>
<dbReference type="SUPFAM" id="SSF49384">
    <property type="entry name" value="Carbohydrate-binding domain"/>
    <property type="match status" value="1"/>
</dbReference>
<dbReference type="GO" id="GO:0004553">
    <property type="term" value="F:hydrolase activity, hydrolyzing O-glycosyl compounds"/>
    <property type="evidence" value="ECO:0007669"/>
    <property type="project" value="InterPro"/>
</dbReference>
<dbReference type="Gene3D" id="2.60.40.1180">
    <property type="entry name" value="Golgi alpha-mannosidase II"/>
    <property type="match status" value="1"/>
</dbReference>
<evidence type="ECO:0000256" key="1">
    <source>
        <dbReference type="ARBA" id="ARBA00022729"/>
    </source>
</evidence>
<dbReference type="InterPro" id="IPR013783">
    <property type="entry name" value="Ig-like_fold"/>
</dbReference>
<accession>A0A918ZP41</accession>
<dbReference type="Pfam" id="PF00553">
    <property type="entry name" value="CBM_2"/>
    <property type="match status" value="1"/>
</dbReference>
<dbReference type="PROSITE" id="PS51173">
    <property type="entry name" value="CBM2"/>
    <property type="match status" value="1"/>
</dbReference>
<feature type="region of interest" description="Disordered" evidence="5">
    <location>
        <begin position="1"/>
        <end position="24"/>
    </location>
</feature>
<dbReference type="InterPro" id="IPR036116">
    <property type="entry name" value="FN3_sf"/>
</dbReference>
<dbReference type="AlphaFoldDB" id="A0A918ZP41"/>
<dbReference type="InterPro" id="IPR017853">
    <property type="entry name" value="GH"/>
</dbReference>
<dbReference type="GO" id="GO:0030247">
    <property type="term" value="F:polysaccharide binding"/>
    <property type="evidence" value="ECO:0007669"/>
    <property type="project" value="UniProtKB-UniRule"/>
</dbReference>
<keyword evidence="1 6" id="KW-0732">Signal</keyword>
<dbReference type="InterPro" id="IPR012291">
    <property type="entry name" value="CBM2_carb-bd_dom_sf"/>
</dbReference>
<evidence type="ECO:0000259" key="8">
    <source>
        <dbReference type="PROSITE" id="PS51173"/>
    </source>
</evidence>
<sequence>MHVAEPHLPLPLGRRARTPLGRRRSTRRALAAAAATVALLAGTGLVSAAAADTSTAAGTSTATGTSDAVDVTVNAGQGLGTIPDTAYGLNSAIWDANMNTAGTQDLVKAAGIGMLRYPGGSYGDIYHWKTHTAPGGYVAPGTDFDSFMGTVRKVGAQPILIANYGSGTPEEAADWVRYANVTKDYGAKYWEVGNELYGNGHYGADWETDEHADSSPAAYAHGVVDYVSAMKAVDPTIKVGAVLTTPGNWPDGVMASGESADWNHTVIPIVAGKADFVIVHWYPGGSDAAGMLGTPSQLAGELQQLRAELDAAGAGDTPIALTETNSNVLMDTQPTALFAADTYFTALTNGVFTVDWWNTHNGPGAVSTAPDGATDYGDMGLLSSGGCTGDVCEPPVNTPFPPYYALQMLSRTGRPGDQLVNAGSTSELVSAHAVRQADGDLSVLLINKDPSASHTVDLHLSGYTTDGSPADVAVFRDRASSIDTATGDGRTQALPPYSITTVTLHPKSGTASALSAPGAPKVTSATDTTATLSWSPSTGGTPVRYEVYRQQGTTSELLTDTTSTTATVRNLSPGATYTLNVLARDADGRLSRSSAPVTVRTTSPAESTCEVSYRFIGGWGSGFNAEVTVTDTGPNPIDGWTLAFSFPDSGVSVTGYWNAKVTQSGRNVIATPESYNGKLAADGGNSVSFGITGANSGAYSPPTVFTLNGTVCTTT</sequence>
<dbReference type="PANTHER" id="PTHR43576:SF3">
    <property type="entry name" value="ALPHA-L-ARABINOFURANOSIDASE C"/>
    <property type="match status" value="1"/>
</dbReference>
<dbReference type="InterPro" id="IPR008965">
    <property type="entry name" value="CBM2/CBM3_carb-bd_dom_sf"/>
</dbReference>
<keyword evidence="10" id="KW-1185">Reference proteome</keyword>
<feature type="signal peptide" evidence="6">
    <location>
        <begin position="1"/>
        <end position="48"/>
    </location>
</feature>
<evidence type="ECO:0000313" key="9">
    <source>
        <dbReference type="EMBL" id="GHE63519.1"/>
    </source>
</evidence>
<dbReference type="Gene3D" id="2.60.40.10">
    <property type="entry name" value="Immunoglobulins"/>
    <property type="match status" value="1"/>
</dbReference>
<dbReference type="InterPro" id="IPR003961">
    <property type="entry name" value="FN3_dom"/>
</dbReference>
<dbReference type="InterPro" id="IPR013780">
    <property type="entry name" value="Glyco_hydro_b"/>
</dbReference>
<feature type="domain" description="CBM2" evidence="8">
    <location>
        <begin position="602"/>
        <end position="715"/>
    </location>
</feature>
<dbReference type="PROSITE" id="PS50853">
    <property type="entry name" value="FN3"/>
    <property type="match status" value="1"/>
</dbReference>
<dbReference type="Gene3D" id="2.60.40.290">
    <property type="match status" value="1"/>
</dbReference>
<gene>
    <name evidence="9" type="ORF">GCM10014715_16220</name>
</gene>
<dbReference type="SMART" id="SM00637">
    <property type="entry name" value="CBD_II"/>
    <property type="match status" value="1"/>
</dbReference>
<evidence type="ECO:0000313" key="10">
    <source>
        <dbReference type="Proteomes" id="UP000641386"/>
    </source>
</evidence>